<dbReference type="InterPro" id="IPR037247">
    <property type="entry name" value="YvfG_sf"/>
</dbReference>
<dbReference type="RefSeq" id="WP_226542056.1">
    <property type="nucleotide sequence ID" value="NZ_CP129013.1"/>
</dbReference>
<protein>
    <submittedName>
        <fullName evidence="1">Protein YvfG</fullName>
    </submittedName>
</protein>
<accession>A0ABY9JQ29</accession>
<dbReference type="SUPFAM" id="SSF158388">
    <property type="entry name" value="YvfG-like"/>
    <property type="match status" value="1"/>
</dbReference>
<dbReference type="Gene3D" id="6.10.140.40">
    <property type="match status" value="1"/>
</dbReference>
<keyword evidence="2" id="KW-1185">Reference proteome</keyword>
<evidence type="ECO:0000313" key="2">
    <source>
        <dbReference type="Proteomes" id="UP001197974"/>
    </source>
</evidence>
<dbReference type="InterPro" id="IPR018590">
    <property type="entry name" value="Uncharacterised_YvfG"/>
</dbReference>
<dbReference type="EMBL" id="CP129013">
    <property type="protein sequence ID" value="WLR41427.1"/>
    <property type="molecule type" value="Genomic_DNA"/>
</dbReference>
<sequence>MSQLFSKQHFEENFRQHIEMNQDRSKVDAMNGYYRSVVSSLVQDQLTKNYEIIKRIQNLDEAYKKVKKED</sequence>
<reference evidence="1 2" key="1">
    <citation type="submission" date="2023-06" db="EMBL/GenBank/DDBJ databases">
        <title>Five Gram-positive bacteria isolated from mangrove sediments in Shenzhen, Guangdong, China.</title>
        <authorList>
            <person name="Yu S."/>
            <person name="Zheng W."/>
            <person name="Huang Y."/>
        </authorList>
    </citation>
    <scope>NUCLEOTIDE SEQUENCE [LARGE SCALE GENOMIC DNA]</scope>
    <source>
        <strain evidence="1 2">SaN35-3</strain>
    </source>
</reference>
<dbReference type="Proteomes" id="UP001197974">
    <property type="component" value="Chromosome"/>
</dbReference>
<name>A0ABY9JQ29_9BACI</name>
<organism evidence="1 2">
    <name type="scientific">Bacillus carboniphilus</name>
    <dbReference type="NCBI Taxonomy" id="86663"/>
    <lineage>
        <taxon>Bacteria</taxon>
        <taxon>Bacillati</taxon>
        <taxon>Bacillota</taxon>
        <taxon>Bacilli</taxon>
        <taxon>Bacillales</taxon>
        <taxon>Bacillaceae</taxon>
        <taxon>Bacillus</taxon>
    </lineage>
</organism>
<dbReference type="Pfam" id="PF09628">
    <property type="entry name" value="YvfG"/>
    <property type="match status" value="1"/>
</dbReference>
<proteinExistence type="predicted"/>
<evidence type="ECO:0000313" key="1">
    <source>
        <dbReference type="EMBL" id="WLR41427.1"/>
    </source>
</evidence>
<gene>
    <name evidence="1" type="primary">yvfG</name>
    <name evidence="1" type="ORF">LC087_10975</name>
</gene>